<gene>
    <name evidence="2" type="ORF">ACFO60_17785</name>
</gene>
<organism evidence="2 3">
    <name type="scientific">Sphaerisporangium dianthi</name>
    <dbReference type="NCBI Taxonomy" id="1436120"/>
    <lineage>
        <taxon>Bacteria</taxon>
        <taxon>Bacillati</taxon>
        <taxon>Actinomycetota</taxon>
        <taxon>Actinomycetes</taxon>
        <taxon>Streptosporangiales</taxon>
        <taxon>Streptosporangiaceae</taxon>
        <taxon>Sphaerisporangium</taxon>
    </lineage>
</organism>
<feature type="region of interest" description="Disordered" evidence="1">
    <location>
        <begin position="118"/>
        <end position="231"/>
    </location>
</feature>
<dbReference type="EMBL" id="JBHSFP010000011">
    <property type="protein sequence ID" value="MFC4532630.1"/>
    <property type="molecule type" value="Genomic_DNA"/>
</dbReference>
<accession>A0ABV9CIJ8</accession>
<sequence length="231" mass="24895">MSGLKVAVAVALGYFLGRHRKFKLAVALGVAGATGKLGGTSGNLLEQGLKLASSSPELEKIINSVRGELFEAGKAAAKAAASRQVTSISTKLQDRAEALQHAANVAAGLEEQAVGTAGEAAKTAKGGVTSLRERATGGLRSAGSRMRRGERPPQDLAEEEPYEEEFEEEDEYEEEPSPRRRPPQDRARPAARETRRPADEDEPDDEEPRARGRVTRDQPPPRSRPIHRTRG</sequence>
<feature type="compositionally biased region" description="Acidic residues" evidence="1">
    <location>
        <begin position="156"/>
        <end position="175"/>
    </location>
</feature>
<dbReference type="RefSeq" id="WP_380841488.1">
    <property type="nucleotide sequence ID" value="NZ_JBHSFP010000011.1"/>
</dbReference>
<evidence type="ECO:0000256" key="1">
    <source>
        <dbReference type="SAM" id="MobiDB-lite"/>
    </source>
</evidence>
<name>A0ABV9CIJ8_9ACTN</name>
<dbReference type="Proteomes" id="UP001596004">
    <property type="component" value="Unassembled WGS sequence"/>
</dbReference>
<evidence type="ECO:0000313" key="3">
    <source>
        <dbReference type="Proteomes" id="UP001596004"/>
    </source>
</evidence>
<reference evidence="3" key="1">
    <citation type="journal article" date="2019" name="Int. J. Syst. Evol. Microbiol.">
        <title>The Global Catalogue of Microorganisms (GCM) 10K type strain sequencing project: providing services to taxonomists for standard genome sequencing and annotation.</title>
        <authorList>
            <consortium name="The Broad Institute Genomics Platform"/>
            <consortium name="The Broad Institute Genome Sequencing Center for Infectious Disease"/>
            <person name="Wu L."/>
            <person name="Ma J."/>
        </authorList>
    </citation>
    <scope>NUCLEOTIDE SEQUENCE [LARGE SCALE GENOMIC DNA]</scope>
    <source>
        <strain evidence="3">CGMCC 4.7132</strain>
    </source>
</reference>
<evidence type="ECO:0000313" key="2">
    <source>
        <dbReference type="EMBL" id="MFC4532630.1"/>
    </source>
</evidence>
<protein>
    <submittedName>
        <fullName evidence="2">Uncharacterized protein</fullName>
    </submittedName>
</protein>
<keyword evidence="3" id="KW-1185">Reference proteome</keyword>
<feature type="compositionally biased region" description="Basic and acidic residues" evidence="1">
    <location>
        <begin position="176"/>
        <end position="198"/>
    </location>
</feature>
<proteinExistence type="predicted"/>
<feature type="compositionally biased region" description="Low complexity" evidence="1">
    <location>
        <begin position="118"/>
        <end position="129"/>
    </location>
</feature>
<comment type="caution">
    <text evidence="2">The sequence shown here is derived from an EMBL/GenBank/DDBJ whole genome shotgun (WGS) entry which is preliminary data.</text>
</comment>